<feature type="region of interest" description="Disordered" evidence="7">
    <location>
        <begin position="1"/>
        <end position="27"/>
    </location>
</feature>
<evidence type="ECO:0000256" key="4">
    <source>
        <dbReference type="ARBA" id="ARBA00022989"/>
    </source>
</evidence>
<comment type="caution">
    <text evidence="8">The sequence shown here is derived from an EMBL/GenBank/DDBJ whole genome shotgun (WGS) entry which is preliminary data.</text>
</comment>
<dbReference type="GO" id="GO:0005886">
    <property type="term" value="C:plasma membrane"/>
    <property type="evidence" value="ECO:0007669"/>
    <property type="project" value="UniProtKB-SubCell"/>
</dbReference>
<dbReference type="OrthoDB" id="420519at2759"/>
<feature type="transmembrane region" description="Helical" evidence="6">
    <location>
        <begin position="338"/>
        <end position="365"/>
    </location>
</feature>
<evidence type="ECO:0000313" key="9">
    <source>
        <dbReference type="Proteomes" id="UP000789390"/>
    </source>
</evidence>
<feature type="transmembrane region" description="Helical" evidence="6">
    <location>
        <begin position="489"/>
        <end position="510"/>
    </location>
</feature>
<feature type="region of interest" description="Disordered" evidence="7">
    <location>
        <begin position="586"/>
        <end position="637"/>
    </location>
</feature>
<feature type="transmembrane region" description="Helical" evidence="6">
    <location>
        <begin position="203"/>
        <end position="226"/>
    </location>
</feature>
<feature type="transmembrane region" description="Helical" evidence="6">
    <location>
        <begin position="42"/>
        <end position="63"/>
    </location>
</feature>
<dbReference type="InterPro" id="IPR007603">
    <property type="entry name" value="Choline_transptr-like"/>
</dbReference>
<evidence type="ECO:0000256" key="2">
    <source>
        <dbReference type="ARBA" id="ARBA00007168"/>
    </source>
</evidence>
<keyword evidence="4 6" id="KW-1133">Transmembrane helix</keyword>
<keyword evidence="9" id="KW-1185">Reference proteome</keyword>
<dbReference type="PANTHER" id="PTHR12385:SF96">
    <property type="entry name" value="CHOLINE TRANSPORTER-LIKE PROTEIN"/>
    <property type="match status" value="1"/>
</dbReference>
<feature type="transmembrane region" description="Helical" evidence="6">
    <location>
        <begin position="178"/>
        <end position="196"/>
    </location>
</feature>
<keyword evidence="5 6" id="KW-0472">Membrane</keyword>
<evidence type="ECO:0000256" key="6">
    <source>
        <dbReference type="RuleBase" id="RU368066"/>
    </source>
</evidence>
<dbReference type="EMBL" id="CAKKLH010000301">
    <property type="protein sequence ID" value="CAH0110209.1"/>
    <property type="molecule type" value="Genomic_DNA"/>
</dbReference>
<accession>A0A8J2S063</accession>
<organism evidence="8 9">
    <name type="scientific">Daphnia galeata</name>
    <dbReference type="NCBI Taxonomy" id="27404"/>
    <lineage>
        <taxon>Eukaryota</taxon>
        <taxon>Metazoa</taxon>
        <taxon>Ecdysozoa</taxon>
        <taxon>Arthropoda</taxon>
        <taxon>Crustacea</taxon>
        <taxon>Branchiopoda</taxon>
        <taxon>Diplostraca</taxon>
        <taxon>Cladocera</taxon>
        <taxon>Anomopoda</taxon>
        <taxon>Daphniidae</taxon>
        <taxon>Daphnia</taxon>
    </lineage>
</organism>
<keyword evidence="3 6" id="KW-0812">Transmembrane</keyword>
<comment type="similarity">
    <text evidence="2 6">Belongs to the CTL (choline transporter-like) family.</text>
</comment>
<dbReference type="AlphaFoldDB" id="A0A8J2S063"/>
<evidence type="ECO:0000256" key="3">
    <source>
        <dbReference type="ARBA" id="ARBA00022692"/>
    </source>
</evidence>
<evidence type="ECO:0000256" key="5">
    <source>
        <dbReference type="ARBA" id="ARBA00023136"/>
    </source>
</evidence>
<protein>
    <recommendedName>
        <fullName evidence="6">Choline transporter-like protein</fullName>
    </recommendedName>
</protein>
<evidence type="ECO:0000313" key="8">
    <source>
        <dbReference type="EMBL" id="CAH0110209.1"/>
    </source>
</evidence>
<dbReference type="PANTHER" id="PTHR12385">
    <property type="entry name" value="CHOLINE TRANSPORTER-LIKE (SLC FAMILY 44)"/>
    <property type="match status" value="1"/>
</dbReference>
<feature type="transmembrane region" description="Helical" evidence="6">
    <location>
        <begin position="238"/>
        <end position="259"/>
    </location>
</feature>
<dbReference type="GO" id="GO:0022857">
    <property type="term" value="F:transmembrane transporter activity"/>
    <property type="evidence" value="ECO:0007669"/>
    <property type="project" value="UniProtKB-UniRule"/>
</dbReference>
<evidence type="ECO:0000256" key="7">
    <source>
        <dbReference type="SAM" id="MobiDB-lite"/>
    </source>
</evidence>
<proteinExistence type="inferred from homology"/>
<sequence>MGLCCFGSSDRVEPGPSQNGGRRRKESEDFEGVVNERSCTDIFFLALFLAFLGGLGYGLYYAVIRGDSNRLVYGFDIDGDVCGRQNRPLPNITTSGKDMTRQTFLDVESLTLNHNLDPVIVGRCVNTCPTSKSPPILNRCLAIQSSSAEATNWFLTSTGLAKFLNQFAIDFQLCWREVVYLCLIALGLSLVLTVLFRFLAGAMIWLLLVALVLGSLGGTGYLWWAWHGMRGTSGETSMLAYAITMSVVSVLILLIVLAMRKRVELVAALFREAGKSVHAMPMLLIQPLWTLIALCALCAGWVYAALWIESAGYPTRAEAGPVFFQKDTYLQVIRWYNILAALWLSQLCLAFQNLIIAGAVAEWFFTRDKSRLTCPVAKSIGYAIRYHLGSLAFGSLLIALMKLIRMLFNYLERKLRNSTTTCFGLVTCLTCFCKCCLYCFEQFLQGLCSNAYIEIGIYGENFCWSANRAFKMLSNNALRVIAINSVGDFILFLGKAGVVTAVVFVGIELIKDKPGVVYIWTPILVAAIFAYLIAHCFISVFEMCIDTVFICFCEDCEINNGQDQPYFMSRGLMEFVEKSKKALRARAGRDRARQQQPKGAYNNPTMDSVDEHGVWNTGVPPPPYPFHPTAPPLSSRR</sequence>
<dbReference type="Proteomes" id="UP000789390">
    <property type="component" value="Unassembled WGS sequence"/>
</dbReference>
<feature type="compositionally biased region" description="Pro residues" evidence="7">
    <location>
        <begin position="619"/>
        <end position="631"/>
    </location>
</feature>
<dbReference type="Pfam" id="PF04515">
    <property type="entry name" value="Choline_transpo"/>
    <property type="match status" value="1"/>
</dbReference>
<feature type="transmembrane region" description="Helical" evidence="6">
    <location>
        <begin position="386"/>
        <end position="408"/>
    </location>
</feature>
<comment type="subcellular location">
    <subcellularLocation>
        <location evidence="6">Cell membrane</location>
        <topology evidence="6">Multi-pass membrane protein</topology>
    </subcellularLocation>
    <subcellularLocation>
        <location evidence="1">Membrane</location>
        <topology evidence="1">Multi-pass membrane protein</topology>
    </subcellularLocation>
</comment>
<name>A0A8J2S063_9CRUS</name>
<feature type="transmembrane region" description="Helical" evidence="6">
    <location>
        <begin position="280"/>
        <end position="304"/>
    </location>
</feature>
<comment type="function">
    <text evidence="6">Choline transporter.</text>
</comment>
<evidence type="ECO:0000256" key="1">
    <source>
        <dbReference type="ARBA" id="ARBA00004141"/>
    </source>
</evidence>
<reference evidence="8" key="1">
    <citation type="submission" date="2021-11" db="EMBL/GenBank/DDBJ databases">
        <authorList>
            <person name="Schell T."/>
        </authorList>
    </citation>
    <scope>NUCLEOTIDE SEQUENCE</scope>
    <source>
        <strain evidence="8">M5</strain>
    </source>
</reference>
<gene>
    <name evidence="8" type="ORF">DGAL_LOCUS13762</name>
</gene>
<feature type="transmembrane region" description="Helical" evidence="6">
    <location>
        <begin position="517"/>
        <end position="541"/>
    </location>
</feature>